<organism evidence="1 2">
    <name type="scientific">Lichtheimia corymbifera JMRC:FSU:9682</name>
    <dbReference type="NCBI Taxonomy" id="1263082"/>
    <lineage>
        <taxon>Eukaryota</taxon>
        <taxon>Fungi</taxon>
        <taxon>Fungi incertae sedis</taxon>
        <taxon>Mucoromycota</taxon>
        <taxon>Mucoromycotina</taxon>
        <taxon>Mucoromycetes</taxon>
        <taxon>Mucorales</taxon>
        <taxon>Lichtheimiaceae</taxon>
        <taxon>Lichtheimia</taxon>
    </lineage>
</organism>
<dbReference type="Proteomes" id="UP000027586">
    <property type="component" value="Unassembled WGS sequence"/>
</dbReference>
<evidence type="ECO:0000313" key="1">
    <source>
        <dbReference type="EMBL" id="CDH57642.1"/>
    </source>
</evidence>
<evidence type="ECO:0000313" key="2">
    <source>
        <dbReference type="Proteomes" id="UP000027586"/>
    </source>
</evidence>
<name>A0A068S744_9FUNG</name>
<proteinExistence type="predicted"/>
<protein>
    <submittedName>
        <fullName evidence="1">Uncharacterized protein</fullName>
    </submittedName>
</protein>
<gene>
    <name evidence="1" type="ORF">LCOR_08554.1</name>
</gene>
<keyword evidence="2" id="KW-1185">Reference proteome</keyword>
<dbReference type="EMBL" id="CBTN010000048">
    <property type="protein sequence ID" value="CDH57642.1"/>
    <property type="molecule type" value="Genomic_DNA"/>
</dbReference>
<sequence length="66" mass="7701">MSECLYARLKETWIVASTSICYDPVGYVWARKDDYAQRQDLEEAKPNEYCWHLFLPGGVIVKRPSC</sequence>
<comment type="caution">
    <text evidence="1">The sequence shown here is derived from an EMBL/GenBank/DDBJ whole genome shotgun (WGS) entry which is preliminary data.</text>
</comment>
<dbReference type="VEuPathDB" id="FungiDB:LCOR_08554.1"/>
<reference evidence="1" key="1">
    <citation type="submission" date="2013-08" db="EMBL/GenBank/DDBJ databases">
        <title>Gene expansion shapes genome architecture in the human pathogen Lichtheimia corymbifera: an evolutionary genomics analysis in the ancient terrestrial Mucorales (Mucoromycotina).</title>
        <authorList>
            <person name="Schwartze V.U."/>
            <person name="Winter S."/>
            <person name="Shelest E."/>
            <person name="Marcet-Houben M."/>
            <person name="Horn F."/>
            <person name="Wehner S."/>
            <person name="Hoffmann K."/>
            <person name="Riege K."/>
            <person name="Sammeth M."/>
            <person name="Nowrousian M."/>
            <person name="Valiante V."/>
            <person name="Linde J."/>
            <person name="Jacobsen I.D."/>
            <person name="Marz M."/>
            <person name="Brakhage A.A."/>
            <person name="Gabaldon T."/>
            <person name="Bocker S."/>
            <person name="Voigt K."/>
        </authorList>
    </citation>
    <scope>NUCLEOTIDE SEQUENCE [LARGE SCALE GENOMIC DNA]</scope>
    <source>
        <strain evidence="1">FSU 9682</strain>
    </source>
</reference>
<accession>A0A068S744</accession>
<dbReference type="AlphaFoldDB" id="A0A068S744"/>